<sequence>MSLMNPTLVVASSAICFCKQQRSCTIWPSNPWCVADRENVNVVACLRLLFVDCLFRLARMFVKLSVDAFFLVLRSMRSSLGHVKPVVPALNAVVMWEFCIRSGSNLIVPMIRKELHDKWRDLTGLGFQMLQSTSLLYIRRISTSGFGIVTFFFLRVERSKS</sequence>
<gene>
    <name evidence="1" type="ORF">KC19_1G050500</name>
</gene>
<name>A0A8T0J2R9_CERPU</name>
<keyword evidence="2" id="KW-1185">Reference proteome</keyword>
<accession>A0A8T0J2R9</accession>
<organism evidence="1 2">
    <name type="scientific">Ceratodon purpureus</name>
    <name type="common">Fire moss</name>
    <name type="synonym">Dicranum purpureum</name>
    <dbReference type="NCBI Taxonomy" id="3225"/>
    <lineage>
        <taxon>Eukaryota</taxon>
        <taxon>Viridiplantae</taxon>
        <taxon>Streptophyta</taxon>
        <taxon>Embryophyta</taxon>
        <taxon>Bryophyta</taxon>
        <taxon>Bryophytina</taxon>
        <taxon>Bryopsida</taxon>
        <taxon>Dicranidae</taxon>
        <taxon>Pseudoditrichales</taxon>
        <taxon>Ditrichaceae</taxon>
        <taxon>Ceratodon</taxon>
    </lineage>
</organism>
<comment type="caution">
    <text evidence="1">The sequence shown here is derived from an EMBL/GenBank/DDBJ whole genome shotgun (WGS) entry which is preliminary data.</text>
</comment>
<dbReference type="EMBL" id="CM026421">
    <property type="protein sequence ID" value="KAG0589817.1"/>
    <property type="molecule type" value="Genomic_DNA"/>
</dbReference>
<dbReference type="AlphaFoldDB" id="A0A8T0J2R9"/>
<proteinExistence type="predicted"/>
<protein>
    <submittedName>
        <fullName evidence="1">Uncharacterized protein</fullName>
    </submittedName>
</protein>
<dbReference type="Proteomes" id="UP000822688">
    <property type="component" value="Chromosome 1"/>
</dbReference>
<evidence type="ECO:0000313" key="2">
    <source>
        <dbReference type="Proteomes" id="UP000822688"/>
    </source>
</evidence>
<reference evidence="1" key="1">
    <citation type="submission" date="2020-06" db="EMBL/GenBank/DDBJ databases">
        <title>WGS assembly of Ceratodon purpureus strain R40.</title>
        <authorList>
            <person name="Carey S.B."/>
            <person name="Jenkins J."/>
            <person name="Shu S."/>
            <person name="Lovell J.T."/>
            <person name="Sreedasyam A."/>
            <person name="Maumus F."/>
            <person name="Tiley G.P."/>
            <person name="Fernandez-Pozo N."/>
            <person name="Barry K."/>
            <person name="Chen C."/>
            <person name="Wang M."/>
            <person name="Lipzen A."/>
            <person name="Daum C."/>
            <person name="Saski C.A."/>
            <person name="Payton A.C."/>
            <person name="Mcbreen J.C."/>
            <person name="Conrad R.E."/>
            <person name="Kollar L.M."/>
            <person name="Olsson S."/>
            <person name="Huttunen S."/>
            <person name="Landis J.B."/>
            <person name="Wickett N.J."/>
            <person name="Johnson M.G."/>
            <person name="Rensing S.A."/>
            <person name="Grimwood J."/>
            <person name="Schmutz J."/>
            <person name="Mcdaniel S.F."/>
        </authorList>
    </citation>
    <scope>NUCLEOTIDE SEQUENCE</scope>
    <source>
        <strain evidence="1">R40</strain>
    </source>
</reference>
<evidence type="ECO:0000313" key="1">
    <source>
        <dbReference type="EMBL" id="KAG0589817.1"/>
    </source>
</evidence>